<gene>
    <name evidence="3" type="ORF">AVEN_114212_1</name>
    <name evidence="4" type="ORF">AVEN_175327_1</name>
    <name evidence="1" type="ORF">AVEN_43069_1</name>
    <name evidence="2" type="ORF">AVEN_61682_1</name>
</gene>
<name>A0A4Y1ZZQ7_ARAVE</name>
<evidence type="ECO:0000313" key="3">
    <source>
        <dbReference type="EMBL" id="GBL72983.1"/>
    </source>
</evidence>
<organism evidence="3 5">
    <name type="scientific">Araneus ventricosus</name>
    <name type="common">Orbweaver spider</name>
    <name type="synonym">Epeira ventricosa</name>
    <dbReference type="NCBI Taxonomy" id="182803"/>
    <lineage>
        <taxon>Eukaryota</taxon>
        <taxon>Metazoa</taxon>
        <taxon>Ecdysozoa</taxon>
        <taxon>Arthropoda</taxon>
        <taxon>Chelicerata</taxon>
        <taxon>Arachnida</taxon>
        <taxon>Araneae</taxon>
        <taxon>Araneomorphae</taxon>
        <taxon>Entelegynae</taxon>
        <taxon>Araneoidea</taxon>
        <taxon>Araneidae</taxon>
        <taxon>Araneus</taxon>
    </lineage>
</organism>
<dbReference type="EMBL" id="BGPR01079081">
    <property type="protein sequence ID" value="GBL72983.1"/>
    <property type="molecule type" value="Genomic_DNA"/>
</dbReference>
<evidence type="ECO:0000313" key="1">
    <source>
        <dbReference type="EMBL" id="GBL72965.1"/>
    </source>
</evidence>
<sequence length="111" mass="13080">MSSSEFSSFVFPKLDDSNYMKDDMKVLPMDRGCRSFVIGEENPCPENSTEKERFEYDWRKQIRYTTIYEGVERPFLPLIQHTTDGKQAWDILLSNFEPTSRVRLAVLMDLN</sequence>
<evidence type="ECO:0000313" key="5">
    <source>
        <dbReference type="Proteomes" id="UP000499080"/>
    </source>
</evidence>
<comment type="caution">
    <text evidence="3">The sequence shown here is derived from an EMBL/GenBank/DDBJ whole genome shotgun (WGS) entry which is preliminary data.</text>
</comment>
<accession>A0A4Y1ZZQ7</accession>
<dbReference type="EMBL" id="BGPR01079082">
    <property type="protein sequence ID" value="GBL72990.1"/>
    <property type="molecule type" value="Genomic_DNA"/>
</dbReference>
<dbReference type="EMBL" id="BGPR01079078">
    <property type="protein sequence ID" value="GBL72965.1"/>
    <property type="molecule type" value="Genomic_DNA"/>
</dbReference>
<keyword evidence="5" id="KW-1185">Reference proteome</keyword>
<dbReference type="Proteomes" id="UP000499080">
    <property type="component" value="Unassembled WGS sequence"/>
</dbReference>
<reference evidence="3 5" key="1">
    <citation type="journal article" date="2019" name="Sci. Rep.">
        <title>Orb-weaving spider Araneus ventricosus genome elucidates the spidroin gene catalogue.</title>
        <authorList>
            <person name="Kono N."/>
            <person name="Nakamura H."/>
            <person name="Ohtoshi R."/>
            <person name="Moran D.A.P."/>
            <person name="Shinohara A."/>
            <person name="Yoshida Y."/>
            <person name="Fujiwara M."/>
            <person name="Mori M."/>
            <person name="Tomita M."/>
            <person name="Arakawa K."/>
        </authorList>
    </citation>
    <scope>NUCLEOTIDE SEQUENCE [LARGE SCALE GENOMIC DNA]</scope>
</reference>
<dbReference type="AlphaFoldDB" id="A0A4Y1ZZQ7"/>
<evidence type="ECO:0000313" key="4">
    <source>
        <dbReference type="EMBL" id="GBL72990.1"/>
    </source>
</evidence>
<protein>
    <submittedName>
        <fullName evidence="3">Uncharacterized protein</fullName>
    </submittedName>
</protein>
<dbReference type="OrthoDB" id="6437744at2759"/>
<dbReference type="EMBL" id="BGPR01079080">
    <property type="protein sequence ID" value="GBL72977.1"/>
    <property type="molecule type" value="Genomic_DNA"/>
</dbReference>
<proteinExistence type="predicted"/>
<evidence type="ECO:0000313" key="2">
    <source>
        <dbReference type="EMBL" id="GBL72977.1"/>
    </source>
</evidence>